<dbReference type="SMART" id="SM00589">
    <property type="entry name" value="PRY"/>
    <property type="match status" value="1"/>
</dbReference>
<evidence type="ECO:0000256" key="3">
    <source>
        <dbReference type="ARBA" id="ARBA00022737"/>
    </source>
</evidence>
<feature type="region of interest" description="Disordered" evidence="9">
    <location>
        <begin position="1"/>
        <end position="226"/>
    </location>
</feature>
<dbReference type="AlphaFoldDB" id="A0AAV6GRR9"/>
<gene>
    <name evidence="13" type="ORF">AALO_G00092720</name>
</gene>
<keyword evidence="3" id="KW-0677">Repeat</keyword>
<evidence type="ECO:0000256" key="2">
    <source>
        <dbReference type="ARBA" id="ARBA00022723"/>
    </source>
</evidence>
<dbReference type="InterPro" id="IPR013320">
    <property type="entry name" value="ConA-like_dom_sf"/>
</dbReference>
<dbReference type="Pfam" id="PF00622">
    <property type="entry name" value="SPRY"/>
    <property type="match status" value="1"/>
</dbReference>
<evidence type="ECO:0000256" key="6">
    <source>
        <dbReference type="ARBA" id="ARBA00022833"/>
    </source>
</evidence>
<dbReference type="Pfam" id="PF05729">
    <property type="entry name" value="NACHT"/>
    <property type="match status" value="1"/>
</dbReference>
<dbReference type="InterPro" id="IPR051261">
    <property type="entry name" value="NLR"/>
</dbReference>
<evidence type="ECO:0000256" key="1">
    <source>
        <dbReference type="ARBA" id="ARBA00022614"/>
    </source>
</evidence>
<dbReference type="InterPro" id="IPR032675">
    <property type="entry name" value="LRR_dom_sf"/>
</dbReference>
<dbReference type="Proteomes" id="UP000823561">
    <property type="component" value="Chromosome 7"/>
</dbReference>
<dbReference type="InterPro" id="IPR043136">
    <property type="entry name" value="B30.2/SPRY_sf"/>
</dbReference>
<dbReference type="EMBL" id="JADWDJ010000007">
    <property type="protein sequence ID" value="KAG5277908.1"/>
    <property type="molecule type" value="Genomic_DNA"/>
</dbReference>
<evidence type="ECO:0000256" key="5">
    <source>
        <dbReference type="ARBA" id="ARBA00022771"/>
    </source>
</evidence>
<dbReference type="GO" id="GO:0005524">
    <property type="term" value="F:ATP binding"/>
    <property type="evidence" value="ECO:0007669"/>
    <property type="project" value="UniProtKB-KW"/>
</dbReference>
<keyword evidence="4" id="KW-0547">Nucleotide-binding</keyword>
<dbReference type="SMART" id="SM00368">
    <property type="entry name" value="LRR_RI"/>
    <property type="match status" value="5"/>
</dbReference>
<dbReference type="InterPro" id="IPR006574">
    <property type="entry name" value="PRY"/>
</dbReference>
<dbReference type="FunFam" id="3.40.50.300:FF:000210">
    <property type="entry name" value="Si:dkey-16p6.1"/>
    <property type="match status" value="1"/>
</dbReference>
<evidence type="ECO:0000256" key="7">
    <source>
        <dbReference type="ARBA" id="ARBA00022840"/>
    </source>
</evidence>
<dbReference type="PROSITE" id="PS00518">
    <property type="entry name" value="ZF_RING_1"/>
    <property type="match status" value="1"/>
</dbReference>
<protein>
    <submittedName>
        <fullName evidence="13">Uncharacterized protein</fullName>
    </submittedName>
</protein>
<keyword evidence="6" id="KW-0862">Zinc</keyword>
<dbReference type="InterPro" id="IPR007111">
    <property type="entry name" value="NACHT_NTPase"/>
</dbReference>
<evidence type="ECO:0000313" key="13">
    <source>
        <dbReference type="EMBL" id="KAG5277908.1"/>
    </source>
</evidence>
<evidence type="ECO:0000256" key="9">
    <source>
        <dbReference type="SAM" id="MobiDB-lite"/>
    </source>
</evidence>
<dbReference type="Pfam" id="PF17776">
    <property type="entry name" value="NLRC4_HD2"/>
    <property type="match status" value="1"/>
</dbReference>
<dbReference type="Pfam" id="PF13765">
    <property type="entry name" value="PRY"/>
    <property type="match status" value="1"/>
</dbReference>
<sequence length="1267" mass="141096">MEQAGQRRVEEVEKGSVVEQAGQWRVEEEEEGSVVEQAGQRRVEVEGSVVEQPGQRRVEEVVEGSVVEQAGERRVEEGSVMEQPGQRRVEEEVEVEEGSVVEQAGQRRVEEEVEEGSVVEQAGERRGPGPGGPIPTLTFEPPEERCVSVKEEHSPSTGGTLLIPSQGARRAVSPTPSGDSMKSHCSCRTPPNFSPDVKQDEGQDSPEDSAVSVRSAEDTPLDNSKLSDGRLSLGLARCDVCMKGLTDPVTSITCGHRFCVDCISSYLDQSETATFSDCPVCGKDALKTVIQAHKLNLKRRFESVSEGSACSETRTLLENIYTELQITEGESEGVNKEHEVRQLESTLKTQASADTAINCNDIFKPLPGQERHIRTVITKGIAGIGKTVSVQKFILDWAEGRANQDVEFVFVLPFREANLIKDTEYSLHGLLLKFHPELKGLRSSKQYQACQLVFIFDGLDESQHTLTFPGAPILLDVTQTSSVEALITNLIIGSLLPSARVWITSRPAAADQIPPEYIHRVTEVQGFSEPQKEEYFRKRISDPSRAVRIIAHLKASKNLHVMCHIPVFCWIAATVLQEIWDQSGTAIPKTLTEMFIHFLLIQTIAKSHKYDQGSGSGEQVKILKSREDGIDVHEAAVYSGMCTEIFRAESLFGQAKVYSFVHVTIQEFLAAFFVFHSYMTKNREGLMSFFPDETSNPKSTNTAVGPLQGLFKKRTTAQREDPALHTLLKAAVDKSLQSKNGHLDLFLRFLLGISLEANQRLLQGLLSGTENTSKGIGKTIAYVKSMNETHVSPERYINLFHCLLEMNDHTIHEKIERYLKSEKEQKKTLSPSHCSALASMLMMSGKTLDELDLKKYNTSDEGRKRLLPVVRCCKKAVLAGCNLSPKCIELVLSSLALVNSPLRELDLSESHLQDSVAQHLTDQLRNPLCKLDSLRLSSCGMTEHSCASLASILSYPTSCLRVLDLSNNQLYDAGAKLLTDQLGSPHCKLETLRLSSCRLSELGCDSLTRAVSSKSSRVRELDLRHNHVGQSAAHLLLSAVQHPQCKLETLGLNGVSDLWLEVGPGKYSCELTLDENSANDHLAFTEECAKVLFLEDPQLYSNCPDRFSFWPQVLCKEALSSPCYWELEWKERVDVGVAYADIQRKLEEDQCVLGHNDLSWSLECYDGHRYTFWRNSRKLDLFAPHHIRSRRVGVFLNWPAGALSFYSVATDTIHHLHTYQTKFSEPLHAGFMVWPDSSVTLCKIPMRGTLSIPQAAEARWLSQSESQ</sequence>
<dbReference type="SMART" id="SM01288">
    <property type="entry name" value="FISNA"/>
    <property type="match status" value="1"/>
</dbReference>
<feature type="domain" description="B30.2/SPRY" evidence="11">
    <location>
        <begin position="1051"/>
        <end position="1248"/>
    </location>
</feature>
<evidence type="ECO:0000259" key="10">
    <source>
        <dbReference type="PROSITE" id="PS50089"/>
    </source>
</evidence>
<keyword evidence="14" id="KW-1185">Reference proteome</keyword>
<evidence type="ECO:0000313" key="14">
    <source>
        <dbReference type="Proteomes" id="UP000823561"/>
    </source>
</evidence>
<dbReference type="InterPro" id="IPR003877">
    <property type="entry name" value="SPRY_dom"/>
</dbReference>
<dbReference type="SUPFAM" id="SSF49899">
    <property type="entry name" value="Concanavalin A-like lectins/glucanases"/>
    <property type="match status" value="1"/>
</dbReference>
<feature type="domain" description="RING-type" evidence="10">
    <location>
        <begin position="238"/>
        <end position="281"/>
    </location>
</feature>
<dbReference type="Pfam" id="PF13516">
    <property type="entry name" value="LRR_6"/>
    <property type="match status" value="1"/>
</dbReference>
<feature type="compositionally biased region" description="Basic and acidic residues" evidence="9">
    <location>
        <begin position="142"/>
        <end position="154"/>
    </location>
</feature>
<evidence type="ECO:0000259" key="12">
    <source>
        <dbReference type="PROSITE" id="PS50837"/>
    </source>
</evidence>
<dbReference type="SMART" id="SM00184">
    <property type="entry name" value="RING"/>
    <property type="match status" value="1"/>
</dbReference>
<dbReference type="CDD" id="cd16040">
    <property type="entry name" value="SPRY_PRY_SNTX"/>
    <property type="match status" value="1"/>
</dbReference>
<accession>A0AAV6GRR9</accession>
<dbReference type="Gene3D" id="3.40.50.300">
    <property type="entry name" value="P-loop containing nucleotide triphosphate hydrolases"/>
    <property type="match status" value="1"/>
</dbReference>
<dbReference type="Gene3D" id="3.80.10.10">
    <property type="entry name" value="Ribonuclease Inhibitor"/>
    <property type="match status" value="1"/>
</dbReference>
<feature type="compositionally biased region" description="Basic and acidic residues" evidence="9">
    <location>
        <begin position="1"/>
        <end position="16"/>
    </location>
</feature>
<dbReference type="InterPro" id="IPR001841">
    <property type="entry name" value="Znf_RING"/>
</dbReference>
<dbReference type="PROSITE" id="PS50089">
    <property type="entry name" value="ZF_RING_2"/>
    <property type="match status" value="1"/>
</dbReference>
<keyword evidence="2" id="KW-0479">Metal-binding</keyword>
<evidence type="ECO:0000259" key="11">
    <source>
        <dbReference type="PROSITE" id="PS50188"/>
    </source>
</evidence>
<dbReference type="PROSITE" id="PS50837">
    <property type="entry name" value="NACHT"/>
    <property type="match status" value="1"/>
</dbReference>
<dbReference type="GO" id="GO:0008270">
    <property type="term" value="F:zinc ion binding"/>
    <property type="evidence" value="ECO:0007669"/>
    <property type="project" value="UniProtKB-KW"/>
</dbReference>
<keyword evidence="7" id="KW-0067">ATP-binding</keyword>
<dbReference type="InterPro" id="IPR041267">
    <property type="entry name" value="NLRP_HD2"/>
</dbReference>
<dbReference type="SUPFAM" id="SSF57850">
    <property type="entry name" value="RING/U-box"/>
    <property type="match status" value="1"/>
</dbReference>
<dbReference type="Gene3D" id="3.30.40.10">
    <property type="entry name" value="Zinc/RING finger domain, C3HC4 (zinc finger)"/>
    <property type="match status" value="1"/>
</dbReference>
<proteinExistence type="predicted"/>
<dbReference type="Gene3D" id="2.60.120.920">
    <property type="match status" value="1"/>
</dbReference>
<reference evidence="13" key="1">
    <citation type="submission" date="2020-10" db="EMBL/GenBank/DDBJ databases">
        <title>Chromosome-scale genome assembly of the Allis shad, Alosa alosa.</title>
        <authorList>
            <person name="Margot Z."/>
            <person name="Christophe K."/>
            <person name="Cabau C."/>
            <person name="Louis A."/>
            <person name="Berthelot C."/>
            <person name="Parey E."/>
            <person name="Roest Crollius H."/>
            <person name="Montfort J."/>
            <person name="Robinson-Rechavi M."/>
            <person name="Bucao C."/>
            <person name="Bouchez O."/>
            <person name="Gislard M."/>
            <person name="Lluch J."/>
            <person name="Milhes M."/>
            <person name="Lampietro C."/>
            <person name="Lopez Roques C."/>
            <person name="Donnadieu C."/>
            <person name="Braasch I."/>
            <person name="Desvignes T."/>
            <person name="Postlethwait J."/>
            <person name="Bobe J."/>
            <person name="Guiguen Y."/>
        </authorList>
    </citation>
    <scope>NUCLEOTIDE SEQUENCE</scope>
    <source>
        <strain evidence="13">M-15738</strain>
        <tissue evidence="13">Blood</tissue>
    </source>
</reference>
<evidence type="ECO:0000256" key="8">
    <source>
        <dbReference type="PROSITE-ProRule" id="PRU00175"/>
    </source>
</evidence>
<organism evidence="13 14">
    <name type="scientific">Alosa alosa</name>
    <name type="common">allis shad</name>
    <dbReference type="NCBI Taxonomy" id="278164"/>
    <lineage>
        <taxon>Eukaryota</taxon>
        <taxon>Metazoa</taxon>
        <taxon>Chordata</taxon>
        <taxon>Craniata</taxon>
        <taxon>Vertebrata</taxon>
        <taxon>Euteleostomi</taxon>
        <taxon>Actinopterygii</taxon>
        <taxon>Neopterygii</taxon>
        <taxon>Teleostei</taxon>
        <taxon>Clupei</taxon>
        <taxon>Clupeiformes</taxon>
        <taxon>Clupeoidei</taxon>
        <taxon>Clupeidae</taxon>
        <taxon>Alosa</taxon>
    </lineage>
</organism>
<dbReference type="PROSITE" id="PS50188">
    <property type="entry name" value="B302_SPRY"/>
    <property type="match status" value="1"/>
</dbReference>
<dbReference type="InterPro" id="IPR013083">
    <property type="entry name" value="Znf_RING/FYVE/PHD"/>
</dbReference>
<dbReference type="Pfam" id="PF14484">
    <property type="entry name" value="FISNA"/>
    <property type="match status" value="1"/>
</dbReference>
<keyword evidence="1" id="KW-0433">Leucine-rich repeat</keyword>
<comment type="caution">
    <text evidence="13">The sequence shown here is derived from an EMBL/GenBank/DDBJ whole genome shotgun (WGS) entry which is preliminary data.</text>
</comment>
<dbReference type="Pfam" id="PF13923">
    <property type="entry name" value="zf-C3HC4_2"/>
    <property type="match status" value="1"/>
</dbReference>
<dbReference type="PANTHER" id="PTHR24106">
    <property type="entry name" value="NACHT, LRR AND CARD DOMAINS-CONTAINING"/>
    <property type="match status" value="1"/>
</dbReference>
<dbReference type="InterPro" id="IPR001611">
    <property type="entry name" value="Leu-rich_rpt"/>
</dbReference>
<dbReference type="SUPFAM" id="SSF52047">
    <property type="entry name" value="RNI-like"/>
    <property type="match status" value="1"/>
</dbReference>
<evidence type="ECO:0000256" key="4">
    <source>
        <dbReference type="ARBA" id="ARBA00022741"/>
    </source>
</evidence>
<dbReference type="InterPro" id="IPR017907">
    <property type="entry name" value="Znf_RING_CS"/>
</dbReference>
<dbReference type="InterPro" id="IPR027417">
    <property type="entry name" value="P-loop_NTPase"/>
</dbReference>
<feature type="domain" description="NACHT" evidence="12">
    <location>
        <begin position="374"/>
        <end position="509"/>
    </location>
</feature>
<dbReference type="SMART" id="SM00449">
    <property type="entry name" value="SPRY"/>
    <property type="match status" value="1"/>
</dbReference>
<dbReference type="InterPro" id="IPR029495">
    <property type="entry name" value="NACHT-assoc"/>
</dbReference>
<keyword evidence="5 8" id="KW-0863">Zinc-finger</keyword>
<dbReference type="InterPro" id="IPR001870">
    <property type="entry name" value="B30.2/SPRY"/>
</dbReference>
<name>A0AAV6GRR9_9TELE</name>